<evidence type="ECO:0008006" key="3">
    <source>
        <dbReference type="Google" id="ProtNLM"/>
    </source>
</evidence>
<evidence type="ECO:0000313" key="1">
    <source>
        <dbReference type="EMBL" id="ASV43472.1"/>
    </source>
</evidence>
<keyword evidence="2" id="KW-1185">Reference proteome</keyword>
<reference evidence="1 2" key="1">
    <citation type="journal article" date="2017" name="Sci. Rep.">
        <title>Analysis of the CRISPR-Cas system in bacteriophages active on epidemic strains of Vibrio cholerae in Bangladesh.</title>
        <authorList>
            <person name="Naser I.B."/>
            <person name="Hoque M.M."/>
            <person name="Nahid M.A."/>
            <person name="Tareq T.M."/>
            <person name="Rocky M.K."/>
            <person name="Faruque S.M."/>
        </authorList>
    </citation>
    <scope>NUCLEOTIDE SEQUENCE [LARGE SCALE GENOMIC DNA]</scope>
</reference>
<dbReference type="KEGG" id="vg:40095046"/>
<dbReference type="RefSeq" id="YP_009618499.1">
    <property type="nucleotide sequence ID" value="NC_042074.1"/>
</dbReference>
<dbReference type="Pfam" id="PF25747">
    <property type="entry name" value="T5_p143"/>
    <property type="match status" value="1"/>
</dbReference>
<organism evidence="1 2">
    <name type="scientific">Vibrio phage JSF10</name>
    <dbReference type="NCBI Taxonomy" id="1983593"/>
    <lineage>
        <taxon>Viruses</taxon>
        <taxon>Duplodnaviria</taxon>
        <taxon>Heunggongvirae</taxon>
        <taxon>Uroviricota</taxon>
        <taxon>Caudoviricetes</taxon>
        <taxon>Demerecviridae</taxon>
        <taxon>Ermolyevavirinae</taxon>
        <taxon>Jesfedecavirus</taxon>
        <taxon>Jesfedecavirus JSF10</taxon>
    </lineage>
</organism>
<evidence type="ECO:0000313" key="2">
    <source>
        <dbReference type="Proteomes" id="UP000241249"/>
    </source>
</evidence>
<dbReference type="Proteomes" id="UP000241249">
    <property type="component" value="Segment"/>
</dbReference>
<sequence>MVSKMFKDIVAEALSDDRLGVANNRVKYTITTKDSRVDSTVATVTMDLKNPVPESVLSGKVRRMLAPLAESLMAENLGVIDQILEEMGIPRSRVGRKQTTGDVTISLGDSVESLEESKVLKVGPGTRIGIGNLRGTLELLAKNYLIKQMKKENAPLKFRTGRFANSLQVTSMTEEADDTPLTNKRSKPRLSVFYTYMTYPYATFDPLVSTRPEMHSRPWPGARNPQVHIGEAIAKAARDLFYNGYRVEVKQRK</sequence>
<name>A0A2D0YNK0_9CAUD</name>
<dbReference type="GeneID" id="40095046"/>
<accession>A0A2D0YNK0</accession>
<dbReference type="InterPro" id="IPR057970">
    <property type="entry name" value="T5_p143"/>
</dbReference>
<proteinExistence type="predicted"/>
<dbReference type="OrthoDB" id="16260at10239"/>
<dbReference type="EMBL" id="KY883654">
    <property type="protein sequence ID" value="ASV43472.1"/>
    <property type="molecule type" value="Genomic_DNA"/>
</dbReference>
<protein>
    <recommendedName>
        <fullName evidence="3">Tail completion protein</fullName>
    </recommendedName>
</protein>